<dbReference type="InterPro" id="IPR014105">
    <property type="entry name" value="Carotenoid/retinoid_OxRdtase"/>
</dbReference>
<dbReference type="SUPFAM" id="SSF51905">
    <property type="entry name" value="FAD/NAD(P)-binding domain"/>
    <property type="match status" value="1"/>
</dbReference>
<organism evidence="9">
    <name type="scientific">Edaphobacter paludis</name>
    <dbReference type="NCBI Taxonomy" id="3035702"/>
    <lineage>
        <taxon>Bacteria</taxon>
        <taxon>Pseudomonadati</taxon>
        <taxon>Acidobacteriota</taxon>
        <taxon>Terriglobia</taxon>
        <taxon>Terriglobales</taxon>
        <taxon>Acidobacteriaceae</taxon>
        <taxon>Edaphobacter</taxon>
    </lineage>
</organism>
<dbReference type="PROSITE" id="PS00982">
    <property type="entry name" value="PHYTOENE_DH"/>
    <property type="match status" value="1"/>
</dbReference>
<evidence type="ECO:0000256" key="1">
    <source>
        <dbReference type="ARBA" id="ARBA00004829"/>
    </source>
</evidence>
<dbReference type="NCBIfam" id="TIGR02734">
    <property type="entry name" value="crtI_fam"/>
    <property type="match status" value="1"/>
</dbReference>
<proteinExistence type="inferred from homology"/>
<dbReference type="AlphaFoldDB" id="A0AAU7D3H4"/>
<protein>
    <submittedName>
        <fullName evidence="9">Phytoene desaturase family protein</fullName>
        <ecNumber evidence="9">1.-.-.-</ecNumber>
    </submittedName>
</protein>
<dbReference type="KEGG" id="epl:P4G45_08765"/>
<reference evidence="9" key="1">
    <citation type="submission" date="2023-03" db="EMBL/GenBank/DDBJ databases">
        <title>Edaphobacter sp.</title>
        <authorList>
            <person name="Huber K.J."/>
            <person name="Papendorf J."/>
            <person name="Pilke C."/>
            <person name="Bunk B."/>
            <person name="Sproeer C."/>
            <person name="Pester M."/>
        </authorList>
    </citation>
    <scope>NUCLEOTIDE SEQUENCE</scope>
    <source>
        <strain evidence="8">DSM 109919</strain>
        <strain evidence="9">DSM 109920</strain>
    </source>
</reference>
<keyword evidence="4 5" id="KW-0560">Oxidoreductase</keyword>
<keyword evidence="3 5" id="KW-0125">Carotenoid biosynthesis</keyword>
<dbReference type="InterPro" id="IPR002937">
    <property type="entry name" value="Amino_oxidase"/>
</dbReference>
<dbReference type="EMBL" id="CP121194">
    <property type="protein sequence ID" value="XBH08591.1"/>
    <property type="molecule type" value="Genomic_DNA"/>
</dbReference>
<dbReference type="EC" id="1.-.-.-" evidence="9"/>
<feature type="domain" description="Amine oxidase" evidence="7">
    <location>
        <begin position="20"/>
        <end position="494"/>
    </location>
</feature>
<accession>A0AAU7CU18</accession>
<gene>
    <name evidence="9" type="primary">crtI</name>
    <name evidence="8" type="ORF">P4G45_08765</name>
    <name evidence="9" type="ORF">P8936_09215</name>
</gene>
<dbReference type="GO" id="GO:0016117">
    <property type="term" value="P:carotenoid biosynthetic process"/>
    <property type="evidence" value="ECO:0007669"/>
    <property type="project" value="UniProtKB-KW"/>
</dbReference>
<feature type="transmembrane region" description="Helical" evidence="6">
    <location>
        <begin position="12"/>
        <end position="29"/>
    </location>
</feature>
<evidence type="ECO:0000256" key="3">
    <source>
        <dbReference type="ARBA" id="ARBA00022746"/>
    </source>
</evidence>
<evidence type="ECO:0000256" key="2">
    <source>
        <dbReference type="ARBA" id="ARBA00006046"/>
    </source>
</evidence>
<dbReference type="RefSeq" id="WP_348266100.1">
    <property type="nucleotide sequence ID" value="NZ_CP121194.1"/>
</dbReference>
<dbReference type="InterPro" id="IPR036188">
    <property type="entry name" value="FAD/NAD-bd_sf"/>
</dbReference>
<keyword evidence="6" id="KW-0812">Transmembrane</keyword>
<dbReference type="InterPro" id="IPR008150">
    <property type="entry name" value="Phytoene_DH_bac_CS"/>
</dbReference>
<evidence type="ECO:0000256" key="5">
    <source>
        <dbReference type="RuleBase" id="RU362075"/>
    </source>
</evidence>
<dbReference type="GO" id="GO:0016627">
    <property type="term" value="F:oxidoreductase activity, acting on the CH-CH group of donors"/>
    <property type="evidence" value="ECO:0007669"/>
    <property type="project" value="UniProtKB-ARBA"/>
</dbReference>
<sequence>MSFAQSDKKRHIVIVGAGPGGLATAMLLAKRGFRVQVFEKQDVIGGRNAELRLGEYSFDLGPTFLMMKFLLDELFVEGGRRSRDYLQFQRLDPMYALSFPDKTMLARSDPEAMKAEIEKHFPGEGASFDHFLERESLRFKKLYPCLQQPYGTLASLISPTLLAAVPHIAAGRSLHNVLADYFRSEELRLAFTFQSKYLGMSPWDCPGLFTMIPYTEHAHGVYHVMGGLCRISQAFAEVACEEGAEIHTSTPVARILLDGRRACGVELVSGEKIYCDDVVINADFGHAMSMLFDEKDLRRHKPSSLRKRKFSCSTFMMYLGLDREYDAEHHTIVFARNYKKNIEDITHGRATLEDMSLYIRNAGKTDPSGAPAGHSALYILAPVANNTSGISWNEYKHQCREYVLRILRERTPYGDVTPHIRRELIITPEDWEKNHSVFLGATFNMAHSWDQMLYMRPHNEFEEFSNCYLVGGGTHPGSGLPTIFESARISANLICEQYEVSYPAAKPLEPALA</sequence>
<evidence type="ECO:0000256" key="6">
    <source>
        <dbReference type="SAM" id="Phobius"/>
    </source>
</evidence>
<evidence type="ECO:0000313" key="9">
    <source>
        <dbReference type="EMBL" id="XBH11895.1"/>
    </source>
</evidence>
<comment type="similarity">
    <text evidence="2 5">Belongs to the carotenoid/retinoid oxidoreductase family.</text>
</comment>
<dbReference type="PRINTS" id="PR00419">
    <property type="entry name" value="ADXRDTASE"/>
</dbReference>
<keyword evidence="6" id="KW-0472">Membrane</keyword>
<dbReference type="PANTHER" id="PTHR43734:SF1">
    <property type="entry name" value="PHYTOENE DESATURASE"/>
    <property type="match status" value="1"/>
</dbReference>
<dbReference type="EMBL" id="CP121195">
    <property type="protein sequence ID" value="XBH11895.1"/>
    <property type="molecule type" value="Genomic_DNA"/>
</dbReference>
<dbReference type="Gene3D" id="3.50.50.60">
    <property type="entry name" value="FAD/NAD(P)-binding domain"/>
    <property type="match status" value="2"/>
</dbReference>
<dbReference type="Pfam" id="PF01593">
    <property type="entry name" value="Amino_oxidase"/>
    <property type="match status" value="1"/>
</dbReference>
<keyword evidence="6" id="KW-1133">Transmembrane helix</keyword>
<dbReference type="PANTHER" id="PTHR43734">
    <property type="entry name" value="PHYTOENE DESATURASE"/>
    <property type="match status" value="1"/>
</dbReference>
<evidence type="ECO:0000259" key="7">
    <source>
        <dbReference type="Pfam" id="PF01593"/>
    </source>
</evidence>
<comment type="pathway">
    <text evidence="1 5">Carotenoid biosynthesis.</text>
</comment>
<evidence type="ECO:0000256" key="4">
    <source>
        <dbReference type="ARBA" id="ARBA00023002"/>
    </source>
</evidence>
<name>A0AAU7D3H4_9BACT</name>
<evidence type="ECO:0000313" key="8">
    <source>
        <dbReference type="EMBL" id="XBH08591.1"/>
    </source>
</evidence>
<accession>A0AAU7D3H4</accession>